<gene>
    <name evidence="1" type="ORF">IC235_02995</name>
</gene>
<dbReference type="EMBL" id="JACXAD010000003">
    <property type="protein sequence ID" value="MBD2766857.1"/>
    <property type="molecule type" value="Genomic_DNA"/>
</dbReference>
<dbReference type="Proteomes" id="UP000612233">
    <property type="component" value="Unassembled WGS sequence"/>
</dbReference>
<evidence type="ECO:0000313" key="1">
    <source>
        <dbReference type="EMBL" id="MBD2766857.1"/>
    </source>
</evidence>
<name>A0A927GHZ4_9BACT</name>
<reference evidence="1" key="1">
    <citation type="submission" date="2020-09" db="EMBL/GenBank/DDBJ databases">
        <authorList>
            <person name="Kim M.K."/>
        </authorList>
    </citation>
    <scope>NUCLEOTIDE SEQUENCE</scope>
    <source>
        <strain evidence="1">BT664</strain>
    </source>
</reference>
<organism evidence="1 2">
    <name type="scientific">Hymenobacter montanus</name>
    <dbReference type="NCBI Taxonomy" id="2771359"/>
    <lineage>
        <taxon>Bacteria</taxon>
        <taxon>Pseudomonadati</taxon>
        <taxon>Bacteroidota</taxon>
        <taxon>Cytophagia</taxon>
        <taxon>Cytophagales</taxon>
        <taxon>Hymenobacteraceae</taxon>
        <taxon>Hymenobacter</taxon>
    </lineage>
</organism>
<evidence type="ECO:0000313" key="2">
    <source>
        <dbReference type="Proteomes" id="UP000612233"/>
    </source>
</evidence>
<dbReference type="RefSeq" id="WP_191003694.1">
    <property type="nucleotide sequence ID" value="NZ_JACXAD010000003.1"/>
</dbReference>
<comment type="caution">
    <text evidence="1">The sequence shown here is derived from an EMBL/GenBank/DDBJ whole genome shotgun (WGS) entry which is preliminary data.</text>
</comment>
<sequence length="122" mass="13430">MCWRDSVLNTTPLLYGTIHLEIYEPVGNARLTTQVEAEQYHQALGAAALTLTLEVLVVPEYQLALARATRPPLARPTVRREGFVGTGPSTSCCTPSWSKRPTRRSLHLCGSALTVLLNWLDA</sequence>
<dbReference type="AlphaFoldDB" id="A0A927GHZ4"/>
<accession>A0A927GHZ4</accession>
<proteinExistence type="predicted"/>
<keyword evidence="2" id="KW-1185">Reference proteome</keyword>
<protein>
    <submittedName>
        <fullName evidence="1">Uncharacterized protein</fullName>
    </submittedName>
</protein>